<dbReference type="STRING" id="231916.A0A409W7C9"/>
<protein>
    <recommendedName>
        <fullName evidence="5">eRF1/Pelota-like N-terminal domain-containing protein</fullName>
    </recommendedName>
</protein>
<dbReference type="InterPro" id="IPR005140">
    <property type="entry name" value="eRF1_Pelota-like_N"/>
</dbReference>
<dbReference type="Gene3D" id="3.30.420.60">
    <property type="entry name" value="eRF1 domain 2"/>
    <property type="match status" value="1"/>
</dbReference>
<comment type="similarity">
    <text evidence="2">Belongs to the eukaryotic release factor 1 family.</text>
</comment>
<dbReference type="SUPFAM" id="SSF55481">
    <property type="entry name" value="N-terminal domain of eukaryotic peptide chain release factor subunit 1, ERF1"/>
    <property type="match status" value="1"/>
</dbReference>
<dbReference type="FunFam" id="3.30.960.10:FF:000001">
    <property type="entry name" value="Eukaryotic peptide chain release factor subunit 1"/>
    <property type="match status" value="1"/>
</dbReference>
<dbReference type="InterPro" id="IPR005142">
    <property type="entry name" value="eRF1_3"/>
</dbReference>
<dbReference type="PANTHER" id="PTHR10113">
    <property type="entry name" value="PEPTIDE CHAIN RELEASE FACTOR SUBUNIT 1"/>
    <property type="match status" value="1"/>
</dbReference>
<evidence type="ECO:0000256" key="3">
    <source>
        <dbReference type="ARBA" id="ARBA00022490"/>
    </source>
</evidence>
<dbReference type="GO" id="GO:0003747">
    <property type="term" value="F:translation release factor activity"/>
    <property type="evidence" value="ECO:0007669"/>
    <property type="project" value="InterPro"/>
</dbReference>
<dbReference type="SUPFAM" id="SSF53137">
    <property type="entry name" value="Translational machinery components"/>
    <property type="match status" value="1"/>
</dbReference>
<dbReference type="GO" id="GO:0018444">
    <property type="term" value="C:translation release factor complex"/>
    <property type="evidence" value="ECO:0007669"/>
    <property type="project" value="UniProtKB-ARBA"/>
</dbReference>
<evidence type="ECO:0000256" key="1">
    <source>
        <dbReference type="ARBA" id="ARBA00004496"/>
    </source>
</evidence>
<dbReference type="InterPro" id="IPR004403">
    <property type="entry name" value="Peptide_chain-rel_eRF1/aRF1"/>
</dbReference>
<feature type="domain" description="eRF1/Pelota-like N-terminal" evidence="5">
    <location>
        <begin position="3"/>
        <end position="139"/>
    </location>
</feature>
<dbReference type="Proteomes" id="UP000284706">
    <property type="component" value="Unassembled WGS sequence"/>
</dbReference>
<keyword evidence="7" id="KW-1185">Reference proteome</keyword>
<reference evidence="6 7" key="1">
    <citation type="journal article" date="2018" name="Evol. Lett.">
        <title>Horizontal gene cluster transfer increased hallucinogenic mushroom diversity.</title>
        <authorList>
            <person name="Reynolds H.T."/>
            <person name="Vijayakumar V."/>
            <person name="Gluck-Thaler E."/>
            <person name="Korotkin H.B."/>
            <person name="Matheny P.B."/>
            <person name="Slot J.C."/>
        </authorList>
    </citation>
    <scope>NUCLEOTIDE SEQUENCE [LARGE SCALE GENOMIC DNA]</scope>
    <source>
        <strain evidence="6 7">SRW20</strain>
    </source>
</reference>
<comment type="caution">
    <text evidence="6">The sequence shown here is derived from an EMBL/GenBank/DDBJ whole genome shotgun (WGS) entry which is preliminary data.</text>
</comment>
<dbReference type="Pfam" id="PF03464">
    <property type="entry name" value="eRF1_2"/>
    <property type="match status" value="1"/>
</dbReference>
<dbReference type="FunCoup" id="A0A409W7C9">
    <property type="interactions" value="716"/>
</dbReference>
<dbReference type="Pfam" id="PF03463">
    <property type="entry name" value="eRF1_1"/>
    <property type="match status" value="1"/>
</dbReference>
<dbReference type="Gene3D" id="3.30.960.10">
    <property type="entry name" value="eRF1 domain 1"/>
    <property type="match status" value="1"/>
</dbReference>
<dbReference type="Gene3D" id="3.30.1330.30">
    <property type="match status" value="1"/>
</dbReference>
<evidence type="ECO:0000256" key="2">
    <source>
        <dbReference type="ARBA" id="ARBA00005326"/>
    </source>
</evidence>
<dbReference type="SUPFAM" id="SSF55315">
    <property type="entry name" value="L30e-like"/>
    <property type="match status" value="1"/>
</dbReference>
<dbReference type="FunFam" id="3.30.420.60:FF:000001">
    <property type="entry name" value="Eukaryotic peptide chain release factor subunit 1"/>
    <property type="match status" value="1"/>
</dbReference>
<dbReference type="InterPro" id="IPR024049">
    <property type="entry name" value="eRF1_1_sf"/>
</dbReference>
<dbReference type="InterPro" id="IPR005141">
    <property type="entry name" value="eRF1_2"/>
</dbReference>
<comment type="subcellular location">
    <subcellularLocation>
        <location evidence="1">Cytoplasm</location>
    </subcellularLocation>
</comment>
<proteinExistence type="inferred from homology"/>
<dbReference type="InterPro" id="IPR029064">
    <property type="entry name" value="Ribosomal_eL30-like_sf"/>
</dbReference>
<dbReference type="NCBIfam" id="TIGR03676">
    <property type="entry name" value="aRF1_eRF1"/>
    <property type="match status" value="1"/>
</dbReference>
<accession>A0A409W7C9</accession>
<dbReference type="SMART" id="SM01194">
    <property type="entry name" value="eRF1_1"/>
    <property type="match status" value="1"/>
</dbReference>
<sequence length="439" mass="49208">MSQDVAEQNIQMWKVKKLIKSLDSARGAGTSMISLIIPPKDQISRASAMLTQEYGTASNIKSRVNRLSVLSAITSTQQRLKLYNRVPPNGLVLFVGTILTEDGKEKKVSFDFEPHKPINTSLYLCDNKFHTEALSELLESDSRFGFIVMDGNGTLFGVLAGNTREVIHKFTVDLPKKHGRGGQSALRFSRLRDEKRHNYVRKVAELAVQHFITNDKVNVTGLVLAGSADFKTELSQSDMFDPRLAAKVIKVVDVSYGGENGFNQAIELAAESLANVKFVQEKKLIQKYFDEISQDTGRYCFGIDDTLKALELGAVETLIVWENLDITRYVLRNAAGEEVIIHVNKEQEKERERFIDKSTGAEMEQVQEPQSLLEWFAEKYKEFGANLEFVTNRSQEGAQFVKGFGGIGGLLRYKVDFQTLGSADDEEDEFYSDDEDGGI</sequence>
<dbReference type="AlphaFoldDB" id="A0A409W7C9"/>
<gene>
    <name evidence="6" type="ORF">CVT26_001429</name>
</gene>
<evidence type="ECO:0000313" key="6">
    <source>
        <dbReference type="EMBL" id="PPQ74408.1"/>
    </source>
</evidence>
<name>A0A409W7C9_9AGAR</name>
<dbReference type="OrthoDB" id="10254527at2759"/>
<dbReference type="EMBL" id="NHYE01005342">
    <property type="protein sequence ID" value="PPQ74408.1"/>
    <property type="molecule type" value="Genomic_DNA"/>
</dbReference>
<evidence type="ECO:0000256" key="4">
    <source>
        <dbReference type="ARBA" id="ARBA00022917"/>
    </source>
</evidence>
<organism evidence="6 7">
    <name type="scientific">Gymnopilus dilepis</name>
    <dbReference type="NCBI Taxonomy" id="231916"/>
    <lineage>
        <taxon>Eukaryota</taxon>
        <taxon>Fungi</taxon>
        <taxon>Dikarya</taxon>
        <taxon>Basidiomycota</taxon>
        <taxon>Agaricomycotina</taxon>
        <taxon>Agaricomycetes</taxon>
        <taxon>Agaricomycetidae</taxon>
        <taxon>Agaricales</taxon>
        <taxon>Agaricineae</taxon>
        <taxon>Hymenogastraceae</taxon>
        <taxon>Gymnopilus</taxon>
    </lineage>
</organism>
<dbReference type="FunFam" id="3.30.1330.30:FF:000006">
    <property type="entry name" value="Peptide chain release factor subunit 1"/>
    <property type="match status" value="1"/>
</dbReference>
<evidence type="ECO:0000259" key="5">
    <source>
        <dbReference type="SMART" id="SM01194"/>
    </source>
</evidence>
<dbReference type="InParanoid" id="A0A409W7C9"/>
<evidence type="ECO:0000313" key="7">
    <source>
        <dbReference type="Proteomes" id="UP000284706"/>
    </source>
</evidence>
<dbReference type="InterPro" id="IPR042226">
    <property type="entry name" value="eFR1_2_sf"/>
</dbReference>
<keyword evidence="3" id="KW-0963">Cytoplasm</keyword>
<keyword evidence="4" id="KW-0648">Protein biosynthesis</keyword>
<dbReference type="Pfam" id="PF03465">
    <property type="entry name" value="eRF1_3"/>
    <property type="match status" value="1"/>
</dbReference>